<dbReference type="Gene3D" id="3.40.91.80">
    <property type="match status" value="1"/>
</dbReference>
<evidence type="ECO:0000313" key="3">
    <source>
        <dbReference type="EMBL" id="RIX60103.1"/>
    </source>
</evidence>
<sequence length="385" mass="44691">MSVLEKAIKDCTTYDLAFCKFISANDAGATGAHQSGFYIPKNSWTILFDSVGIKGSNKEKLVKIRWQDDFETDSRFIYYGQGTRNEYRITRFGRGFPYLNQNHVGDLFVLIKVSDEYYRGYILETDEDIEHFLAAFGISSNQTNDLINTSLGRSETLPTLEELFKQYIAGLTVDFPETAQISAKAREFYQTINPRLIVSPDNLILNWLNTEFSLFKAIELDRYEKRISTPFASVDELVECANTLLNRRKSRAGKSLEHHLSEMFKINMLNFESQVITEDNKKPDFIFPGGEQYHNKVFNKENLFFLGAKTTCKDRWRQILNEADRIEYKHLFTLQQGISENQLVEMYKHKVVLVVPSLYIRSFPASFRDKILSLENFILRVKNKQ</sequence>
<dbReference type="Gene3D" id="2.40.330.10">
    <property type="entry name" value="DNA-binding pseudobarrel domain"/>
    <property type="match status" value="1"/>
</dbReference>
<dbReference type="InterPro" id="IPR011335">
    <property type="entry name" value="Restrct_endonuc-II-like"/>
</dbReference>
<reference evidence="3 4" key="1">
    <citation type="submission" date="2018-09" db="EMBL/GenBank/DDBJ databases">
        <title>Paenibacillus aracenensis nov. sp. isolated from a cave in southern Spain.</title>
        <authorList>
            <person name="Jurado V."/>
            <person name="Gutierrez-Patricio S."/>
            <person name="Gonzalez-Pimentel J.L."/>
            <person name="Miller A.Z."/>
            <person name="Laiz L."/>
            <person name="Saiz-Jimenez C."/>
        </authorList>
    </citation>
    <scope>NUCLEOTIDE SEQUENCE [LARGE SCALE GENOMIC DNA]</scope>
    <source>
        <strain evidence="3 4">DSM 22867</strain>
    </source>
</reference>
<keyword evidence="3" id="KW-0255">Endonuclease</keyword>
<dbReference type="Pfam" id="PF09217">
    <property type="entry name" value="EcoRII-N"/>
    <property type="match status" value="1"/>
</dbReference>
<dbReference type="Pfam" id="PF09019">
    <property type="entry name" value="EcoRII-C"/>
    <property type="match status" value="1"/>
</dbReference>
<feature type="domain" description="Restriction endonuclease type II EcoRII N-terminal" evidence="2">
    <location>
        <begin position="17"/>
        <end position="133"/>
    </location>
</feature>
<name>A0A3A1VNJ9_9BACL</name>
<dbReference type="OrthoDB" id="9797574at2"/>
<evidence type="ECO:0000259" key="2">
    <source>
        <dbReference type="Pfam" id="PF09217"/>
    </source>
</evidence>
<dbReference type="GO" id="GO:0009036">
    <property type="term" value="F:type II site-specific deoxyribonuclease activity"/>
    <property type="evidence" value="ECO:0007669"/>
    <property type="project" value="InterPro"/>
</dbReference>
<dbReference type="InterPro" id="IPR038365">
    <property type="entry name" value="EcoRII_C_sf"/>
</dbReference>
<dbReference type="GO" id="GO:0009307">
    <property type="term" value="P:DNA restriction-modification system"/>
    <property type="evidence" value="ECO:0007669"/>
    <property type="project" value="InterPro"/>
</dbReference>
<dbReference type="GO" id="GO:0003677">
    <property type="term" value="F:DNA binding"/>
    <property type="evidence" value="ECO:0007669"/>
    <property type="project" value="InterPro"/>
</dbReference>
<evidence type="ECO:0000259" key="1">
    <source>
        <dbReference type="Pfam" id="PF09019"/>
    </source>
</evidence>
<feature type="domain" description="Restriction endonuclease type II EcoRII C-terminal" evidence="1">
    <location>
        <begin position="215"/>
        <end position="378"/>
    </location>
</feature>
<keyword evidence="4" id="KW-1185">Reference proteome</keyword>
<dbReference type="EMBL" id="QXQA01000001">
    <property type="protein sequence ID" value="RIX60103.1"/>
    <property type="molecule type" value="Genomic_DNA"/>
</dbReference>
<dbReference type="InterPro" id="IPR015300">
    <property type="entry name" value="DNA-bd_pseudobarrel_sf"/>
</dbReference>
<dbReference type="Proteomes" id="UP000266482">
    <property type="component" value="Unassembled WGS sequence"/>
</dbReference>
<keyword evidence="3" id="KW-0378">Hydrolase</keyword>
<protein>
    <submittedName>
        <fullName evidence="3">Restriction endonuclease</fullName>
    </submittedName>
</protein>
<evidence type="ECO:0000313" key="4">
    <source>
        <dbReference type="Proteomes" id="UP000266482"/>
    </source>
</evidence>
<proteinExistence type="predicted"/>
<gene>
    <name evidence="3" type="ORF">D3P08_00480</name>
</gene>
<dbReference type="SUPFAM" id="SSF101936">
    <property type="entry name" value="DNA-binding pseudobarrel domain"/>
    <property type="match status" value="1"/>
</dbReference>
<accession>A0A3A1VNJ9</accession>
<organism evidence="3 4">
    <name type="scientific">Paenibacillus nanensis</name>
    <dbReference type="NCBI Taxonomy" id="393251"/>
    <lineage>
        <taxon>Bacteria</taxon>
        <taxon>Bacillati</taxon>
        <taxon>Bacillota</taxon>
        <taxon>Bacilli</taxon>
        <taxon>Bacillales</taxon>
        <taxon>Paenibacillaceae</taxon>
        <taxon>Paenibacillus</taxon>
    </lineage>
</organism>
<comment type="caution">
    <text evidence="3">The sequence shown here is derived from an EMBL/GenBank/DDBJ whole genome shotgun (WGS) entry which is preliminary data.</text>
</comment>
<dbReference type="AlphaFoldDB" id="A0A3A1VNJ9"/>
<dbReference type="InterPro" id="IPR023372">
    <property type="entry name" value="Rest_endonuc_II_EcoRII_N"/>
</dbReference>
<keyword evidence="3" id="KW-0540">Nuclease</keyword>
<dbReference type="SUPFAM" id="SSF52980">
    <property type="entry name" value="Restriction endonuclease-like"/>
    <property type="match status" value="1"/>
</dbReference>
<dbReference type="InterPro" id="IPR015109">
    <property type="entry name" value="Restrct_endonuc_II_EcoRII_C"/>
</dbReference>
<dbReference type="RefSeq" id="WP_119597478.1">
    <property type="nucleotide sequence ID" value="NZ_QXQA01000001.1"/>
</dbReference>